<accession>A0A1E5VRA0</accession>
<sequence length="25" mass="3023">LRAQSQKHRAERKGNSTKLFRLQRN</sequence>
<name>A0A1E5VRA0_9POAL</name>
<dbReference type="EMBL" id="LWDX02032074">
    <property type="protein sequence ID" value="OEL27637.1"/>
    <property type="molecule type" value="Genomic_DNA"/>
</dbReference>
<dbReference type="AlphaFoldDB" id="A0A1E5VRA0"/>
<gene>
    <name evidence="2" type="ORF">BAE44_0011346</name>
</gene>
<dbReference type="Proteomes" id="UP000095767">
    <property type="component" value="Unassembled WGS sequence"/>
</dbReference>
<comment type="caution">
    <text evidence="2">The sequence shown here is derived from an EMBL/GenBank/DDBJ whole genome shotgun (WGS) entry which is preliminary data.</text>
</comment>
<feature type="region of interest" description="Disordered" evidence="1">
    <location>
        <begin position="1"/>
        <end position="25"/>
    </location>
</feature>
<feature type="compositionally biased region" description="Basic residues" evidence="1">
    <location>
        <begin position="1"/>
        <end position="11"/>
    </location>
</feature>
<proteinExistence type="predicted"/>
<organism evidence="2 3">
    <name type="scientific">Dichanthelium oligosanthes</name>
    <dbReference type="NCBI Taxonomy" id="888268"/>
    <lineage>
        <taxon>Eukaryota</taxon>
        <taxon>Viridiplantae</taxon>
        <taxon>Streptophyta</taxon>
        <taxon>Embryophyta</taxon>
        <taxon>Tracheophyta</taxon>
        <taxon>Spermatophyta</taxon>
        <taxon>Magnoliopsida</taxon>
        <taxon>Liliopsida</taxon>
        <taxon>Poales</taxon>
        <taxon>Poaceae</taxon>
        <taxon>PACMAD clade</taxon>
        <taxon>Panicoideae</taxon>
        <taxon>Panicodae</taxon>
        <taxon>Paniceae</taxon>
        <taxon>Dichantheliinae</taxon>
        <taxon>Dichanthelium</taxon>
    </lineage>
</organism>
<keyword evidence="3" id="KW-1185">Reference proteome</keyword>
<feature type="non-terminal residue" evidence="2">
    <location>
        <position position="1"/>
    </location>
</feature>
<evidence type="ECO:0000256" key="1">
    <source>
        <dbReference type="SAM" id="MobiDB-lite"/>
    </source>
</evidence>
<evidence type="ECO:0000313" key="3">
    <source>
        <dbReference type="Proteomes" id="UP000095767"/>
    </source>
</evidence>
<protein>
    <submittedName>
        <fullName evidence="2">Uncharacterized protein</fullName>
    </submittedName>
</protein>
<evidence type="ECO:0000313" key="2">
    <source>
        <dbReference type="EMBL" id="OEL27637.1"/>
    </source>
</evidence>
<reference evidence="2 3" key="1">
    <citation type="submission" date="2016-09" db="EMBL/GenBank/DDBJ databases">
        <title>The draft genome of Dichanthelium oligosanthes: A C3 panicoid grass species.</title>
        <authorList>
            <person name="Studer A.J."/>
            <person name="Schnable J.C."/>
            <person name="Brutnell T.P."/>
        </authorList>
    </citation>
    <scope>NUCLEOTIDE SEQUENCE [LARGE SCALE GENOMIC DNA]</scope>
    <source>
        <strain evidence="3">cv. Kellogg 1175</strain>
        <tissue evidence="2">Leaf</tissue>
    </source>
</reference>